<protein>
    <submittedName>
        <fullName evidence="1">Uncharacterized protein</fullName>
    </submittedName>
</protein>
<feature type="non-terminal residue" evidence="1">
    <location>
        <position position="1"/>
    </location>
</feature>
<reference evidence="1 2" key="1">
    <citation type="journal article" date="2019" name="Sci. Rep.">
        <title>Orb-weaving spider Araneus ventricosus genome elucidates the spidroin gene catalogue.</title>
        <authorList>
            <person name="Kono N."/>
            <person name="Nakamura H."/>
            <person name="Ohtoshi R."/>
            <person name="Moran D.A.P."/>
            <person name="Shinohara A."/>
            <person name="Yoshida Y."/>
            <person name="Fujiwara M."/>
            <person name="Mori M."/>
            <person name="Tomita M."/>
            <person name="Arakawa K."/>
        </authorList>
    </citation>
    <scope>NUCLEOTIDE SEQUENCE [LARGE SCALE GENOMIC DNA]</scope>
</reference>
<keyword evidence="2" id="KW-1185">Reference proteome</keyword>
<evidence type="ECO:0000313" key="1">
    <source>
        <dbReference type="EMBL" id="GBO39863.1"/>
    </source>
</evidence>
<proteinExistence type="predicted"/>
<accession>A0A4Y2WQY6</accession>
<comment type="caution">
    <text evidence="1">The sequence shown here is derived from an EMBL/GenBank/DDBJ whole genome shotgun (WGS) entry which is preliminary data.</text>
</comment>
<organism evidence="1 2">
    <name type="scientific">Araneus ventricosus</name>
    <name type="common">Orbweaver spider</name>
    <name type="synonym">Epeira ventricosa</name>
    <dbReference type="NCBI Taxonomy" id="182803"/>
    <lineage>
        <taxon>Eukaryota</taxon>
        <taxon>Metazoa</taxon>
        <taxon>Ecdysozoa</taxon>
        <taxon>Arthropoda</taxon>
        <taxon>Chelicerata</taxon>
        <taxon>Arachnida</taxon>
        <taxon>Araneae</taxon>
        <taxon>Araneomorphae</taxon>
        <taxon>Entelegynae</taxon>
        <taxon>Araneoidea</taxon>
        <taxon>Araneidae</taxon>
        <taxon>Araneus</taxon>
    </lineage>
</organism>
<dbReference type="Proteomes" id="UP000499080">
    <property type="component" value="Unassembled WGS sequence"/>
</dbReference>
<dbReference type="EMBL" id="BGPR01064977">
    <property type="protein sequence ID" value="GBO39863.1"/>
    <property type="molecule type" value="Genomic_DNA"/>
</dbReference>
<sequence>EPRSGILQGFPCDVTPCQEDYKYSVVGLNGESLWSANAFEESLWRFVCNASWKAGELSAIESAVTVVISDLLSVCVARYGSAVTVIASDFLSVCVARS</sequence>
<gene>
    <name evidence="1" type="ORF">AVEN_18624_1</name>
</gene>
<dbReference type="AlphaFoldDB" id="A0A4Y2WQY6"/>
<name>A0A4Y2WQY6_ARAVE</name>
<evidence type="ECO:0000313" key="2">
    <source>
        <dbReference type="Proteomes" id="UP000499080"/>
    </source>
</evidence>